<dbReference type="Proteomes" id="UP000219573">
    <property type="component" value="Unassembled WGS sequence"/>
</dbReference>
<sequence>MRNLNIAEHMNSKKLDRSNSDTPIKLKELKNLIGERELDKKVYECYDISKFGHEEDNIRIKGISELLSAFYEINNKVNKYDIIEKLENVEYIGLEENKEIRLYFPEHDISASGVYGFSYDLLNELFKMGGLYNYCKQNDYRDILKDVIDGLFSRSTDIEKRYRLIEYNDDVLLRANTSMKYKRYDNNIVMYIYLLALHKYATDSDLFFILDKAHISDSAMILFLEQENPIQVDGLGDVYFSAVVSNSEIKKGKVEFALRYRIVDDGAEFKVLPDIKDSLFSVMHNLKVENLESKIEDIFELEGYKNSMLDYISNIKSMRLTEDTLQFLMGQITTRRTKLSSETKKKFEELYDQELIPNSMNLIKAFDKVSEITADFDEKIYLERLYYKVIKKVIGD</sequence>
<proteinExistence type="predicted"/>
<organism evidence="1 2">
    <name type="scientific">Orenia metallireducens</name>
    <dbReference type="NCBI Taxonomy" id="1413210"/>
    <lineage>
        <taxon>Bacteria</taxon>
        <taxon>Bacillati</taxon>
        <taxon>Bacillota</taxon>
        <taxon>Clostridia</taxon>
        <taxon>Halanaerobiales</taxon>
        <taxon>Halobacteroidaceae</taxon>
        <taxon>Orenia</taxon>
    </lineage>
</organism>
<evidence type="ECO:0000313" key="2">
    <source>
        <dbReference type="Proteomes" id="UP000219573"/>
    </source>
</evidence>
<dbReference type="OrthoDB" id="2816270at2"/>
<keyword evidence="2" id="KW-1185">Reference proteome</keyword>
<protein>
    <submittedName>
        <fullName evidence="1">Uncharacterized protein</fullName>
    </submittedName>
</protein>
<evidence type="ECO:0000313" key="1">
    <source>
        <dbReference type="EMBL" id="SNY45671.1"/>
    </source>
</evidence>
<name>A0A285IFE8_9FIRM</name>
<accession>A0A285IFE8</accession>
<reference evidence="2" key="1">
    <citation type="submission" date="2017-09" db="EMBL/GenBank/DDBJ databases">
        <authorList>
            <person name="Varghese N."/>
            <person name="Submissions S."/>
        </authorList>
    </citation>
    <scope>NUCLEOTIDE SEQUENCE [LARGE SCALE GENOMIC DNA]</scope>
    <source>
        <strain evidence="2">MSL47</strain>
    </source>
</reference>
<gene>
    <name evidence="1" type="ORF">SAMN06265827_13911</name>
</gene>
<dbReference type="AlphaFoldDB" id="A0A285IFE8"/>
<dbReference type="EMBL" id="OBDZ01000039">
    <property type="protein sequence ID" value="SNY45671.1"/>
    <property type="molecule type" value="Genomic_DNA"/>
</dbReference>
<dbReference type="RefSeq" id="WP_097019423.1">
    <property type="nucleotide sequence ID" value="NZ_OBDZ01000039.1"/>
</dbReference>